<keyword evidence="4 5" id="KW-0687">Ribonucleoprotein</keyword>
<dbReference type="Pfam" id="PF01386">
    <property type="entry name" value="Ribosomal_L25p"/>
    <property type="match status" value="1"/>
</dbReference>
<dbReference type="GO" id="GO:0003735">
    <property type="term" value="F:structural constituent of ribosome"/>
    <property type="evidence" value="ECO:0007669"/>
    <property type="project" value="InterPro"/>
</dbReference>
<evidence type="ECO:0000313" key="10">
    <source>
        <dbReference type="Proteomes" id="UP000673975"/>
    </source>
</evidence>
<dbReference type="CDD" id="cd00495">
    <property type="entry name" value="Ribosomal_L25_TL5_CTC"/>
    <property type="match status" value="1"/>
</dbReference>
<dbReference type="EMBL" id="JAFIDN010000001">
    <property type="protein sequence ID" value="MBP3191336.1"/>
    <property type="molecule type" value="Genomic_DNA"/>
</dbReference>
<keyword evidence="10" id="KW-1185">Reference proteome</keyword>
<dbReference type="NCBIfam" id="TIGR00731">
    <property type="entry name" value="bL25_bact_ctc"/>
    <property type="match status" value="1"/>
</dbReference>
<comment type="function">
    <text evidence="5">This is one of the proteins that binds to the 5S RNA in the ribosome where it forms part of the central protuberance.</text>
</comment>
<sequence length="228" mass="24972">MEKPIIIEVEASERPKGKSALKKLRQDGMVPAVSYGPKLDKNLNVYIPELELEKALSSEKKALININYEGTEYMTLIQAVDFHPVTDRPLHVDLFAMEEQTPVTIEIPIRLTGTPKGAAEGGRLYQPLRKISVLCLPKDIPAEIVLDISHLDIGDTIDVEAIDIEGLEPLRASYRTIAVIRPPKGGLAELLGLEEEEEEGEEGEEGEETTAEGEEGGDEAGSKEESDS</sequence>
<evidence type="ECO:0000256" key="3">
    <source>
        <dbReference type="ARBA" id="ARBA00022980"/>
    </source>
</evidence>
<proteinExistence type="inferred from homology"/>
<name>A0A8J7S727_9BACT</name>
<dbReference type="GO" id="GO:0006412">
    <property type="term" value="P:translation"/>
    <property type="evidence" value="ECO:0007669"/>
    <property type="project" value="UniProtKB-UniRule"/>
</dbReference>
<dbReference type="Gene3D" id="2.170.120.20">
    <property type="entry name" value="Ribosomal protein L25, beta domain"/>
    <property type="match status" value="1"/>
</dbReference>
<dbReference type="HAMAP" id="MF_01334">
    <property type="entry name" value="Ribosomal_bL25_CTC"/>
    <property type="match status" value="1"/>
</dbReference>
<feature type="compositionally biased region" description="Acidic residues" evidence="6">
    <location>
        <begin position="192"/>
        <end position="218"/>
    </location>
</feature>
<keyword evidence="2 5" id="KW-0694">RNA-binding</keyword>
<dbReference type="Pfam" id="PF14693">
    <property type="entry name" value="Ribosomal_TL5_C"/>
    <property type="match status" value="1"/>
</dbReference>
<gene>
    <name evidence="5" type="primary">rplY</name>
    <name evidence="5" type="synonym">ctc</name>
    <name evidence="9" type="ORF">NATSA_01535</name>
</gene>
<evidence type="ECO:0000313" key="9">
    <source>
        <dbReference type="EMBL" id="MBP3191336.1"/>
    </source>
</evidence>
<dbReference type="GO" id="GO:0008097">
    <property type="term" value="F:5S rRNA binding"/>
    <property type="evidence" value="ECO:0007669"/>
    <property type="project" value="InterPro"/>
</dbReference>
<comment type="similarity">
    <text evidence="5">Belongs to the bacterial ribosomal protein bL25 family. CTC subfamily.</text>
</comment>
<protein>
    <recommendedName>
        <fullName evidence="5">Large ribosomal subunit protein bL25</fullName>
    </recommendedName>
    <alternativeName>
        <fullName evidence="5">General stress protein CTC</fullName>
    </alternativeName>
</protein>
<evidence type="ECO:0000256" key="5">
    <source>
        <dbReference type="HAMAP-Rule" id="MF_01334"/>
    </source>
</evidence>
<reference evidence="9" key="1">
    <citation type="submission" date="2021-02" db="EMBL/GenBank/DDBJ databases">
        <title>Natronogracilivirga saccharolytica gen. nov. sp. nov. a new anaerobic, haloalkiliphilic carbohydrate-fermenting bacterium from soda lake and proposing of Cyclonatronumiaceae fam. nov. in the phylum Balneolaeota.</title>
        <authorList>
            <person name="Zhilina T.N."/>
            <person name="Sorokin D.Y."/>
            <person name="Zavarzina D.G."/>
            <person name="Toshchakov S.V."/>
            <person name="Kublanov I.V."/>
        </authorList>
    </citation>
    <scope>NUCLEOTIDE SEQUENCE</scope>
    <source>
        <strain evidence="9">Z-1702</strain>
    </source>
</reference>
<evidence type="ECO:0000256" key="6">
    <source>
        <dbReference type="SAM" id="MobiDB-lite"/>
    </source>
</evidence>
<accession>A0A8J7S727</accession>
<dbReference type="RefSeq" id="WP_210509726.1">
    <property type="nucleotide sequence ID" value="NZ_JAFIDN010000001.1"/>
</dbReference>
<evidence type="ECO:0000256" key="1">
    <source>
        <dbReference type="ARBA" id="ARBA00022730"/>
    </source>
</evidence>
<dbReference type="GO" id="GO:0022625">
    <property type="term" value="C:cytosolic large ribosomal subunit"/>
    <property type="evidence" value="ECO:0007669"/>
    <property type="project" value="TreeGrafter"/>
</dbReference>
<dbReference type="InterPro" id="IPR011035">
    <property type="entry name" value="Ribosomal_bL25/Gln-tRNA_synth"/>
</dbReference>
<keyword evidence="1 5" id="KW-0699">rRNA-binding</keyword>
<comment type="caution">
    <text evidence="9">The sequence shown here is derived from an EMBL/GenBank/DDBJ whole genome shotgun (WGS) entry which is preliminary data.</text>
</comment>
<dbReference type="InterPro" id="IPR029751">
    <property type="entry name" value="Ribosomal_L25_dom"/>
</dbReference>
<keyword evidence="3 5" id="KW-0689">Ribosomal protein</keyword>
<evidence type="ECO:0000256" key="4">
    <source>
        <dbReference type="ARBA" id="ARBA00023274"/>
    </source>
</evidence>
<dbReference type="AlphaFoldDB" id="A0A8J7S727"/>
<dbReference type="Proteomes" id="UP000673975">
    <property type="component" value="Unassembled WGS sequence"/>
</dbReference>
<dbReference type="PANTHER" id="PTHR33284:SF1">
    <property type="entry name" value="RIBOSOMAL PROTEIN L25_GLN-TRNA SYNTHETASE, ANTI-CODON-BINDING DOMAIN-CONTAINING PROTEIN"/>
    <property type="match status" value="1"/>
</dbReference>
<dbReference type="InterPro" id="IPR020930">
    <property type="entry name" value="Ribosomal_uL5_bac-type"/>
</dbReference>
<feature type="domain" description="Large ribosomal subunit protein bL25 beta" evidence="8">
    <location>
        <begin position="103"/>
        <end position="184"/>
    </location>
</feature>
<comment type="subunit">
    <text evidence="5">Part of the 50S ribosomal subunit; part of the 5S rRNA/L5/L18/L25 subcomplex. Contacts the 5S rRNA. Binds to the 5S rRNA independently of L5 and L18.</text>
</comment>
<evidence type="ECO:0000259" key="8">
    <source>
        <dbReference type="Pfam" id="PF14693"/>
    </source>
</evidence>
<dbReference type="InterPro" id="IPR037121">
    <property type="entry name" value="Ribosomal_bL25_C"/>
</dbReference>
<feature type="domain" description="Large ribosomal subunit protein bL25 L25" evidence="7">
    <location>
        <begin position="10"/>
        <end position="94"/>
    </location>
</feature>
<dbReference type="PANTHER" id="PTHR33284">
    <property type="entry name" value="RIBOSOMAL PROTEIN L25/GLN-TRNA SYNTHETASE, ANTI-CODON-BINDING DOMAIN-CONTAINING PROTEIN"/>
    <property type="match status" value="1"/>
</dbReference>
<dbReference type="Gene3D" id="2.40.240.10">
    <property type="entry name" value="Ribosomal Protein L25, Chain P"/>
    <property type="match status" value="1"/>
</dbReference>
<evidence type="ECO:0000256" key="2">
    <source>
        <dbReference type="ARBA" id="ARBA00022884"/>
    </source>
</evidence>
<organism evidence="9 10">
    <name type="scientific">Natronogracilivirga saccharolytica</name>
    <dbReference type="NCBI Taxonomy" id="2812953"/>
    <lineage>
        <taxon>Bacteria</taxon>
        <taxon>Pseudomonadati</taxon>
        <taxon>Balneolota</taxon>
        <taxon>Balneolia</taxon>
        <taxon>Balneolales</taxon>
        <taxon>Cyclonatronaceae</taxon>
        <taxon>Natronogracilivirga</taxon>
    </lineage>
</organism>
<evidence type="ECO:0000259" key="7">
    <source>
        <dbReference type="Pfam" id="PF01386"/>
    </source>
</evidence>
<dbReference type="SUPFAM" id="SSF50715">
    <property type="entry name" value="Ribosomal protein L25-like"/>
    <property type="match status" value="1"/>
</dbReference>
<feature type="region of interest" description="Disordered" evidence="6">
    <location>
        <begin position="188"/>
        <end position="228"/>
    </location>
</feature>
<dbReference type="InterPro" id="IPR001021">
    <property type="entry name" value="Ribosomal_bL25_long"/>
</dbReference>
<dbReference type="InterPro" id="IPR020056">
    <property type="entry name" value="Rbsml_bL25/Gln-tRNA_synth_N"/>
</dbReference>
<dbReference type="InterPro" id="IPR020057">
    <property type="entry name" value="Ribosomal_bL25_b-dom"/>
</dbReference>